<name>A0A329MHG3_9BACL</name>
<dbReference type="GO" id="GO:0003700">
    <property type="term" value="F:DNA-binding transcription factor activity"/>
    <property type="evidence" value="ECO:0007669"/>
    <property type="project" value="InterPro"/>
</dbReference>
<sequence>MDIRHLQYFVEVAKHKSFTKASQALYVTQPTISKMVRNLEEEMGIVLFERIGKQVALTDAGAVLLPEAQAMVASFGQMTSHMDDLTGLRKGRIRIGLPPMVGSSFFPGVLGQFRSRYPGIALQLFEYGAKKVEAAVESGELDIGVVLLPTHEDIFDYYPIAKQRLMLVVHAEHPLAAKPEAALHELKDEPFLLFREDFALHDRIIAECRRAGYEPNVLYKSSQWDFIGEMAAAGLGIALLPELICAELDTERTRSVPLAEVIPWHPAMIWRRNRYIPLAAREWIRFTQSVLKPD</sequence>
<reference evidence="6 7" key="1">
    <citation type="journal article" date="2009" name="Int. J. Syst. Evol. Microbiol.">
        <title>Paenibacillus contaminans sp. nov., isolated from a contaminated laboratory plate.</title>
        <authorList>
            <person name="Chou J.H."/>
            <person name="Lee J.H."/>
            <person name="Lin M.C."/>
            <person name="Chang P.S."/>
            <person name="Arun A.B."/>
            <person name="Young C.C."/>
            <person name="Chen W.M."/>
        </authorList>
    </citation>
    <scope>NUCLEOTIDE SEQUENCE [LARGE SCALE GENOMIC DNA]</scope>
    <source>
        <strain evidence="6 7">CKOBP-6</strain>
    </source>
</reference>
<dbReference type="Gene3D" id="3.40.190.290">
    <property type="match status" value="1"/>
</dbReference>
<proteinExistence type="inferred from homology"/>
<dbReference type="Pfam" id="PF00126">
    <property type="entry name" value="HTH_1"/>
    <property type="match status" value="1"/>
</dbReference>
<accession>A0A329MHG3</accession>
<evidence type="ECO:0000256" key="2">
    <source>
        <dbReference type="ARBA" id="ARBA00023015"/>
    </source>
</evidence>
<evidence type="ECO:0000313" key="7">
    <source>
        <dbReference type="Proteomes" id="UP000250369"/>
    </source>
</evidence>
<dbReference type="GO" id="GO:0003677">
    <property type="term" value="F:DNA binding"/>
    <property type="evidence" value="ECO:0007669"/>
    <property type="project" value="UniProtKB-KW"/>
</dbReference>
<dbReference type="OrthoDB" id="9803735at2"/>
<comment type="similarity">
    <text evidence="1">Belongs to the LysR transcriptional regulatory family.</text>
</comment>
<gene>
    <name evidence="6" type="ORF">DQG23_20230</name>
</gene>
<dbReference type="FunFam" id="1.10.10.10:FF:000001">
    <property type="entry name" value="LysR family transcriptional regulator"/>
    <property type="match status" value="1"/>
</dbReference>
<keyword evidence="7" id="KW-1185">Reference proteome</keyword>
<feature type="domain" description="HTH lysR-type" evidence="5">
    <location>
        <begin position="1"/>
        <end position="58"/>
    </location>
</feature>
<evidence type="ECO:0000256" key="3">
    <source>
        <dbReference type="ARBA" id="ARBA00023125"/>
    </source>
</evidence>
<keyword evidence="3" id="KW-0238">DNA-binding</keyword>
<dbReference type="InterPro" id="IPR050950">
    <property type="entry name" value="HTH-type_LysR_regulators"/>
</dbReference>
<evidence type="ECO:0000259" key="5">
    <source>
        <dbReference type="PROSITE" id="PS50931"/>
    </source>
</evidence>
<dbReference type="PANTHER" id="PTHR30419:SF8">
    <property type="entry name" value="NITROGEN ASSIMILATION TRANSCRIPTIONAL ACTIVATOR-RELATED"/>
    <property type="match status" value="1"/>
</dbReference>
<dbReference type="AlphaFoldDB" id="A0A329MHG3"/>
<dbReference type="PROSITE" id="PS50931">
    <property type="entry name" value="HTH_LYSR"/>
    <property type="match status" value="1"/>
</dbReference>
<dbReference type="SUPFAM" id="SSF46785">
    <property type="entry name" value="Winged helix' DNA-binding domain"/>
    <property type="match status" value="1"/>
</dbReference>
<evidence type="ECO:0000313" key="6">
    <source>
        <dbReference type="EMBL" id="RAV19329.1"/>
    </source>
</evidence>
<dbReference type="EMBL" id="QMFB01000012">
    <property type="protein sequence ID" value="RAV19329.1"/>
    <property type="molecule type" value="Genomic_DNA"/>
</dbReference>
<dbReference type="Pfam" id="PF03466">
    <property type="entry name" value="LysR_substrate"/>
    <property type="match status" value="1"/>
</dbReference>
<comment type="caution">
    <text evidence="6">The sequence shown here is derived from an EMBL/GenBank/DDBJ whole genome shotgun (WGS) entry which is preliminary data.</text>
</comment>
<dbReference type="InterPro" id="IPR036388">
    <property type="entry name" value="WH-like_DNA-bd_sf"/>
</dbReference>
<dbReference type="GO" id="GO:0005829">
    <property type="term" value="C:cytosol"/>
    <property type="evidence" value="ECO:0007669"/>
    <property type="project" value="TreeGrafter"/>
</dbReference>
<dbReference type="InterPro" id="IPR036390">
    <property type="entry name" value="WH_DNA-bd_sf"/>
</dbReference>
<keyword evidence="4" id="KW-0804">Transcription</keyword>
<evidence type="ECO:0000256" key="1">
    <source>
        <dbReference type="ARBA" id="ARBA00009437"/>
    </source>
</evidence>
<protein>
    <submittedName>
        <fullName evidence="6">LysR family transcriptional regulator</fullName>
    </submittedName>
</protein>
<dbReference type="CDD" id="cd08438">
    <property type="entry name" value="PBP2_CidR"/>
    <property type="match status" value="1"/>
</dbReference>
<dbReference type="Gene3D" id="1.10.10.10">
    <property type="entry name" value="Winged helix-like DNA-binding domain superfamily/Winged helix DNA-binding domain"/>
    <property type="match status" value="1"/>
</dbReference>
<dbReference type="PANTHER" id="PTHR30419">
    <property type="entry name" value="HTH-TYPE TRANSCRIPTIONAL REGULATOR YBHD"/>
    <property type="match status" value="1"/>
</dbReference>
<evidence type="ECO:0000256" key="4">
    <source>
        <dbReference type="ARBA" id="ARBA00023163"/>
    </source>
</evidence>
<dbReference type="Proteomes" id="UP000250369">
    <property type="component" value="Unassembled WGS sequence"/>
</dbReference>
<dbReference type="InterPro" id="IPR005119">
    <property type="entry name" value="LysR_subst-bd"/>
</dbReference>
<dbReference type="InterPro" id="IPR000847">
    <property type="entry name" value="LysR_HTH_N"/>
</dbReference>
<dbReference type="SUPFAM" id="SSF53850">
    <property type="entry name" value="Periplasmic binding protein-like II"/>
    <property type="match status" value="1"/>
</dbReference>
<organism evidence="6 7">
    <name type="scientific">Paenibacillus contaminans</name>
    <dbReference type="NCBI Taxonomy" id="450362"/>
    <lineage>
        <taxon>Bacteria</taxon>
        <taxon>Bacillati</taxon>
        <taxon>Bacillota</taxon>
        <taxon>Bacilli</taxon>
        <taxon>Bacillales</taxon>
        <taxon>Paenibacillaceae</taxon>
        <taxon>Paenibacillus</taxon>
    </lineage>
</organism>
<keyword evidence="2" id="KW-0805">Transcription regulation</keyword>
<dbReference type="PRINTS" id="PR00039">
    <property type="entry name" value="HTHLYSR"/>
</dbReference>
<dbReference type="RefSeq" id="WP_113032692.1">
    <property type="nucleotide sequence ID" value="NZ_QMFB01000012.1"/>
</dbReference>